<keyword evidence="1" id="KW-0472">Membrane</keyword>
<feature type="transmembrane region" description="Helical" evidence="1">
    <location>
        <begin position="70"/>
        <end position="91"/>
    </location>
</feature>
<keyword evidence="1" id="KW-1133">Transmembrane helix</keyword>
<dbReference type="Proteomes" id="UP000317429">
    <property type="component" value="Chromosome"/>
</dbReference>
<keyword evidence="3" id="KW-1185">Reference proteome</keyword>
<feature type="transmembrane region" description="Helical" evidence="1">
    <location>
        <begin position="34"/>
        <end position="54"/>
    </location>
</feature>
<evidence type="ECO:0000313" key="2">
    <source>
        <dbReference type="EMBL" id="QDU89886.1"/>
    </source>
</evidence>
<gene>
    <name evidence="2" type="ORF">Pla175_32820</name>
</gene>
<proteinExistence type="predicted"/>
<name>A0A518DEJ6_9BACT</name>
<accession>A0A518DEJ6</accession>
<protein>
    <recommendedName>
        <fullName evidence="4">Copper resistance protein D</fullName>
    </recommendedName>
</protein>
<evidence type="ECO:0000313" key="3">
    <source>
        <dbReference type="Proteomes" id="UP000317429"/>
    </source>
</evidence>
<evidence type="ECO:0000256" key="1">
    <source>
        <dbReference type="SAM" id="Phobius"/>
    </source>
</evidence>
<evidence type="ECO:0008006" key="4">
    <source>
        <dbReference type="Google" id="ProtNLM"/>
    </source>
</evidence>
<keyword evidence="1" id="KW-0812">Transmembrane</keyword>
<feature type="transmembrane region" description="Helical" evidence="1">
    <location>
        <begin position="103"/>
        <end position="127"/>
    </location>
</feature>
<organism evidence="2 3">
    <name type="scientific">Pirellulimonas nuda</name>
    <dbReference type="NCBI Taxonomy" id="2528009"/>
    <lineage>
        <taxon>Bacteria</taxon>
        <taxon>Pseudomonadati</taxon>
        <taxon>Planctomycetota</taxon>
        <taxon>Planctomycetia</taxon>
        <taxon>Pirellulales</taxon>
        <taxon>Lacipirellulaceae</taxon>
        <taxon>Pirellulimonas</taxon>
    </lineage>
</organism>
<dbReference type="AlphaFoldDB" id="A0A518DEJ6"/>
<sequence length="189" mass="19701">MLDLLLAQTTPLAPAAVPLPVFDAAYFAALVSRVIHTTCGATLLGGIVYLWWVAAPRAAGGDLYSGGRRAWAGCVGACTGLLILSGAYNFWVIYTGNQKLPPLYHALFGAKFLLALAVFALAALLAGKTSLAARMQAKSRFWLNITLAALLAIFVLGAVLKSIPHIPKPAASAATVMAPLDAPHLASYA</sequence>
<feature type="transmembrane region" description="Helical" evidence="1">
    <location>
        <begin position="139"/>
        <end position="160"/>
    </location>
</feature>
<dbReference type="EMBL" id="CP036291">
    <property type="protein sequence ID" value="QDU89886.1"/>
    <property type="molecule type" value="Genomic_DNA"/>
</dbReference>
<dbReference type="RefSeq" id="WP_145287257.1">
    <property type="nucleotide sequence ID" value="NZ_CP036291.1"/>
</dbReference>
<dbReference type="KEGG" id="pnd:Pla175_32820"/>
<dbReference type="OrthoDB" id="272946at2"/>
<reference evidence="2 3" key="1">
    <citation type="submission" date="2019-02" db="EMBL/GenBank/DDBJ databases">
        <title>Deep-cultivation of Planctomycetes and their phenomic and genomic characterization uncovers novel biology.</title>
        <authorList>
            <person name="Wiegand S."/>
            <person name="Jogler M."/>
            <person name="Boedeker C."/>
            <person name="Pinto D."/>
            <person name="Vollmers J."/>
            <person name="Rivas-Marin E."/>
            <person name="Kohn T."/>
            <person name="Peeters S.H."/>
            <person name="Heuer A."/>
            <person name="Rast P."/>
            <person name="Oberbeckmann S."/>
            <person name="Bunk B."/>
            <person name="Jeske O."/>
            <person name="Meyerdierks A."/>
            <person name="Storesund J.E."/>
            <person name="Kallscheuer N."/>
            <person name="Luecker S."/>
            <person name="Lage O.M."/>
            <person name="Pohl T."/>
            <person name="Merkel B.J."/>
            <person name="Hornburger P."/>
            <person name="Mueller R.-W."/>
            <person name="Bruemmer F."/>
            <person name="Labrenz M."/>
            <person name="Spormann A.M."/>
            <person name="Op den Camp H."/>
            <person name="Overmann J."/>
            <person name="Amann R."/>
            <person name="Jetten M.S.M."/>
            <person name="Mascher T."/>
            <person name="Medema M.H."/>
            <person name="Devos D.P."/>
            <person name="Kaster A.-K."/>
            <person name="Ovreas L."/>
            <person name="Rohde M."/>
            <person name="Galperin M.Y."/>
            <person name="Jogler C."/>
        </authorList>
    </citation>
    <scope>NUCLEOTIDE SEQUENCE [LARGE SCALE GENOMIC DNA]</scope>
    <source>
        <strain evidence="2 3">Pla175</strain>
    </source>
</reference>